<dbReference type="Gene3D" id="3.30.300.30">
    <property type="match status" value="1"/>
</dbReference>
<dbReference type="EMBL" id="JAACJN010000006">
    <property type="protein sequence ID" value="KAF5392305.1"/>
    <property type="molecule type" value="Genomic_DNA"/>
</dbReference>
<dbReference type="PROSITE" id="PS00455">
    <property type="entry name" value="AMP_BINDING"/>
    <property type="match status" value="1"/>
</dbReference>
<organism evidence="3 4">
    <name type="scientific">Collybiopsis confluens</name>
    <dbReference type="NCBI Taxonomy" id="2823264"/>
    <lineage>
        <taxon>Eukaryota</taxon>
        <taxon>Fungi</taxon>
        <taxon>Dikarya</taxon>
        <taxon>Basidiomycota</taxon>
        <taxon>Agaricomycotina</taxon>
        <taxon>Agaricomycetes</taxon>
        <taxon>Agaricomycetidae</taxon>
        <taxon>Agaricales</taxon>
        <taxon>Marasmiineae</taxon>
        <taxon>Omphalotaceae</taxon>
        <taxon>Collybiopsis</taxon>
    </lineage>
</organism>
<evidence type="ECO:0000313" key="3">
    <source>
        <dbReference type="EMBL" id="KAF5392305.1"/>
    </source>
</evidence>
<evidence type="ECO:0000259" key="1">
    <source>
        <dbReference type="Pfam" id="PF00501"/>
    </source>
</evidence>
<dbReference type="PANTHER" id="PTHR24096:SF422">
    <property type="entry name" value="BCDNA.GH02901"/>
    <property type="match status" value="1"/>
</dbReference>
<gene>
    <name evidence="3" type="ORF">D9757_001568</name>
</gene>
<proteinExistence type="predicted"/>
<name>A0A8H5HZJ3_9AGAR</name>
<dbReference type="SUPFAM" id="SSF56801">
    <property type="entry name" value="Acetyl-CoA synthetase-like"/>
    <property type="match status" value="1"/>
</dbReference>
<dbReference type="InterPro" id="IPR020845">
    <property type="entry name" value="AMP-binding_CS"/>
</dbReference>
<dbReference type="InterPro" id="IPR042099">
    <property type="entry name" value="ANL_N_sf"/>
</dbReference>
<dbReference type="Pfam" id="PF00501">
    <property type="entry name" value="AMP-binding"/>
    <property type="match status" value="2"/>
</dbReference>
<reference evidence="3 4" key="1">
    <citation type="journal article" date="2020" name="ISME J.">
        <title>Uncovering the hidden diversity of litter-decomposition mechanisms in mushroom-forming fungi.</title>
        <authorList>
            <person name="Floudas D."/>
            <person name="Bentzer J."/>
            <person name="Ahren D."/>
            <person name="Johansson T."/>
            <person name="Persson P."/>
            <person name="Tunlid A."/>
        </authorList>
    </citation>
    <scope>NUCLEOTIDE SEQUENCE [LARGE SCALE GENOMIC DNA]</scope>
    <source>
        <strain evidence="3 4">CBS 406.79</strain>
    </source>
</reference>
<dbReference type="InterPro" id="IPR000873">
    <property type="entry name" value="AMP-dep_synth/lig_dom"/>
</dbReference>
<keyword evidence="4" id="KW-1185">Reference proteome</keyword>
<feature type="domain" description="AMP-dependent synthetase/ligase" evidence="1">
    <location>
        <begin position="163"/>
        <end position="321"/>
    </location>
</feature>
<feature type="domain" description="AMP-dependent synthetase/ligase" evidence="1">
    <location>
        <begin position="352"/>
        <end position="496"/>
    </location>
</feature>
<dbReference type="Gene3D" id="3.40.50.12780">
    <property type="entry name" value="N-terminal domain of ligase-like"/>
    <property type="match status" value="1"/>
</dbReference>
<evidence type="ECO:0000313" key="4">
    <source>
        <dbReference type="Proteomes" id="UP000518752"/>
    </source>
</evidence>
<protein>
    <submittedName>
        <fullName evidence="3">Uncharacterized protein</fullName>
    </submittedName>
</protein>
<dbReference type="Proteomes" id="UP000518752">
    <property type="component" value="Unassembled WGS sequence"/>
</dbReference>
<sequence>MFLHPYSMTVFHSPGPALPCIRDNLTIPQFLLDGHPLEFLDRSTKDIHVINSLLGDNQGSEYGSLTDERTGRRLRLSEMKRMSNSLARALKAKYGSLLLGLGQSFTVQIIYVGILCTLPQEHSGATILCRLSDMYLGDSSPGRNCRVCYFPSTSIYEKPDLYSSPLSSASTSSELEYQLKLVRCSLMFVHEDCLPVASDAISKAGLQGMPIIVIGGSKRADLYDVDQLVDLGSLSPAYPELVLSAGEAKKKIAFLCFSSGTTGLPKAVMLSHFNIICNIIQMATYHRVYDTSLEWDRHRFRAGDVSSCAVPLYHIYGLVLNAITLPAIRKSTYYHSLTVPESDYGTEIQMNIVLSTKFDFEVFLSSIKMYRITHLWLVPPQAILFCKHPSVASADLSSLRYCMIGGAPASAELCRQFGEVLPTIEFGQGFGMTETSPAATLASPFPLSQKVALFGSVGHLVSGTSAKIITPEGKLATHGEAGEMFIKGGQIAMGYFENADATREAFIDGWLRTGDVAIVDHDGNIYIVDRLKEFLKVKGFQVAPPELEGHLLDHPDVADAAVIGVPDEYAGQLPRAYVVLHPEKADAVRGNVRMESEIRKDIFNFVAVSKARYKWLEGGIIFVDVIPKSPTGKILRRLLRDEAAKERELLEHQKSIGAEMLLKSRL</sequence>
<dbReference type="GO" id="GO:0016405">
    <property type="term" value="F:CoA-ligase activity"/>
    <property type="evidence" value="ECO:0007669"/>
    <property type="project" value="TreeGrafter"/>
</dbReference>
<dbReference type="PANTHER" id="PTHR24096">
    <property type="entry name" value="LONG-CHAIN-FATTY-ACID--COA LIGASE"/>
    <property type="match status" value="1"/>
</dbReference>
<dbReference type="Pfam" id="PF13193">
    <property type="entry name" value="AMP-binding_C"/>
    <property type="match status" value="1"/>
</dbReference>
<evidence type="ECO:0000259" key="2">
    <source>
        <dbReference type="Pfam" id="PF13193"/>
    </source>
</evidence>
<accession>A0A8H5HZJ3</accession>
<feature type="domain" description="AMP-binding enzyme C-terminal" evidence="2">
    <location>
        <begin position="546"/>
        <end position="633"/>
    </location>
</feature>
<dbReference type="OrthoDB" id="6509636at2759"/>
<comment type="caution">
    <text evidence="3">The sequence shown here is derived from an EMBL/GenBank/DDBJ whole genome shotgun (WGS) entry which is preliminary data.</text>
</comment>
<dbReference type="InterPro" id="IPR045851">
    <property type="entry name" value="AMP-bd_C_sf"/>
</dbReference>
<dbReference type="AlphaFoldDB" id="A0A8H5HZJ3"/>
<dbReference type="InterPro" id="IPR025110">
    <property type="entry name" value="AMP-bd_C"/>
</dbReference>